<feature type="transmembrane region" description="Helical" evidence="1">
    <location>
        <begin position="165"/>
        <end position="186"/>
    </location>
</feature>
<proteinExistence type="predicted"/>
<feature type="transmembrane region" description="Helical" evidence="1">
    <location>
        <begin position="82"/>
        <end position="102"/>
    </location>
</feature>
<evidence type="ECO:0000256" key="1">
    <source>
        <dbReference type="SAM" id="Phobius"/>
    </source>
</evidence>
<feature type="transmembrane region" description="Helical" evidence="1">
    <location>
        <begin position="9"/>
        <end position="32"/>
    </location>
</feature>
<feature type="transmembrane region" description="Helical" evidence="1">
    <location>
        <begin position="192"/>
        <end position="212"/>
    </location>
</feature>
<dbReference type="InterPro" id="IPR010699">
    <property type="entry name" value="DUF1275"/>
</dbReference>
<dbReference type="PANTHER" id="PTHR37314:SF4">
    <property type="entry name" value="UPF0700 TRANSMEMBRANE PROTEIN YOAK"/>
    <property type="match status" value="1"/>
</dbReference>
<keyword evidence="1" id="KW-0472">Membrane</keyword>
<dbReference type="STRING" id="29485.CH64_2960"/>
<keyword evidence="1" id="KW-0812">Transmembrane</keyword>
<dbReference type="OrthoDB" id="6465034at2"/>
<evidence type="ECO:0000313" key="2">
    <source>
        <dbReference type="EMBL" id="CQI89474.1"/>
    </source>
</evidence>
<keyword evidence="1" id="KW-1133">Transmembrane helix</keyword>
<evidence type="ECO:0000313" key="3">
    <source>
        <dbReference type="Proteomes" id="UP000042054"/>
    </source>
</evidence>
<dbReference type="Pfam" id="PF06912">
    <property type="entry name" value="DUF1275"/>
    <property type="match status" value="1"/>
</dbReference>
<dbReference type="RefSeq" id="WP_050534852.1">
    <property type="nucleotide sequence ID" value="NZ_CABIHQ010000002.1"/>
</dbReference>
<dbReference type="AlphaFoldDB" id="A0A0U1HRT7"/>
<dbReference type="Proteomes" id="UP000042054">
    <property type="component" value="Unassembled WGS sequence"/>
</dbReference>
<name>A0A0U1HRT7_YERRO</name>
<protein>
    <submittedName>
        <fullName evidence="2">Predicted membrane protein</fullName>
    </submittedName>
</protein>
<reference evidence="2 3" key="1">
    <citation type="submission" date="2015-03" db="EMBL/GenBank/DDBJ databases">
        <authorList>
            <person name="Murphy D."/>
        </authorList>
    </citation>
    <scope>NUCLEOTIDE SEQUENCE [LARGE SCALE GENOMIC DNA]</scope>
    <source>
        <strain evidence="2 3">68/02</strain>
    </source>
</reference>
<dbReference type="PANTHER" id="PTHR37314">
    <property type="entry name" value="SLR0142 PROTEIN"/>
    <property type="match status" value="1"/>
</dbReference>
<accession>A0A0U1HRT7</accession>
<dbReference type="EMBL" id="CTKE01000006">
    <property type="protein sequence ID" value="CQI89474.1"/>
    <property type="molecule type" value="Genomic_DNA"/>
</dbReference>
<organism evidence="2 3">
    <name type="scientific">Yersinia rohdei</name>
    <dbReference type="NCBI Taxonomy" id="29485"/>
    <lineage>
        <taxon>Bacteria</taxon>
        <taxon>Pseudomonadati</taxon>
        <taxon>Pseudomonadota</taxon>
        <taxon>Gammaproteobacteria</taxon>
        <taxon>Enterobacterales</taxon>
        <taxon>Yersiniaceae</taxon>
        <taxon>Yersinia</taxon>
    </lineage>
</organism>
<feature type="transmembrane region" description="Helical" evidence="1">
    <location>
        <begin position="52"/>
        <end position="75"/>
    </location>
</feature>
<gene>
    <name evidence="2" type="ORF">ERS008555_01616</name>
</gene>
<sequence length="223" mass="24589">MSSFNKKIFFFIILAFNGGFVDASSVVVFNVFTGHLTGNSILSLVHLSKLDFHLFFLSITSLILFFTGSFLGVLFNGSKKLTTFPLLVLIIILCIFTSFLIIKNSFESSYLDVICVALISLSMGIQNGFFSKIESIDAHSTYITGMTTSIIKCFFDNDINGKKKVTLIITVFSFILGGALGAFLSVNYGVKSFYLAFLLILALILYVLLFKFEMGPAELTKAS</sequence>